<dbReference type="InParanoid" id="A0A0C2WJD0"/>
<evidence type="ECO:0000313" key="1">
    <source>
        <dbReference type="EMBL" id="KIL56776.1"/>
    </source>
</evidence>
<accession>A0A0C2WJD0</accession>
<dbReference type="AlphaFoldDB" id="A0A0C2WJD0"/>
<protein>
    <submittedName>
        <fullName evidence="1">Uncharacterized protein</fullName>
    </submittedName>
</protein>
<dbReference type="EMBL" id="KN818401">
    <property type="protein sequence ID" value="KIL56776.1"/>
    <property type="molecule type" value="Genomic_DNA"/>
</dbReference>
<dbReference type="HOGENOM" id="CLU_2670558_0_0_1"/>
<gene>
    <name evidence="1" type="ORF">M378DRAFT_453468</name>
</gene>
<dbReference type="Proteomes" id="UP000054549">
    <property type="component" value="Unassembled WGS sequence"/>
</dbReference>
<evidence type="ECO:0000313" key="2">
    <source>
        <dbReference type="Proteomes" id="UP000054549"/>
    </source>
</evidence>
<reference evidence="1 2" key="1">
    <citation type="submission" date="2014-04" db="EMBL/GenBank/DDBJ databases">
        <title>Evolutionary Origins and Diversification of the Mycorrhizal Mutualists.</title>
        <authorList>
            <consortium name="DOE Joint Genome Institute"/>
            <consortium name="Mycorrhizal Genomics Consortium"/>
            <person name="Kohler A."/>
            <person name="Kuo A."/>
            <person name="Nagy L.G."/>
            <person name="Floudas D."/>
            <person name="Copeland A."/>
            <person name="Barry K.W."/>
            <person name="Cichocki N."/>
            <person name="Veneault-Fourrey C."/>
            <person name="LaButti K."/>
            <person name="Lindquist E.A."/>
            <person name="Lipzen A."/>
            <person name="Lundell T."/>
            <person name="Morin E."/>
            <person name="Murat C."/>
            <person name="Riley R."/>
            <person name="Ohm R."/>
            <person name="Sun H."/>
            <person name="Tunlid A."/>
            <person name="Henrissat B."/>
            <person name="Grigoriev I.V."/>
            <person name="Hibbett D.S."/>
            <person name="Martin F."/>
        </authorList>
    </citation>
    <scope>NUCLEOTIDE SEQUENCE [LARGE SCALE GENOMIC DNA]</scope>
    <source>
        <strain evidence="1 2">Koide BX008</strain>
    </source>
</reference>
<sequence length="75" mass="8865">MTFSFAPQCPSAVIFTNVRPVNVSPYDLKVYYVQSMAIFAQHLMRSQLSHKLFIRPQCPSFPFIFLRHRSRCQKR</sequence>
<organism evidence="1 2">
    <name type="scientific">Amanita muscaria (strain Koide BX008)</name>
    <dbReference type="NCBI Taxonomy" id="946122"/>
    <lineage>
        <taxon>Eukaryota</taxon>
        <taxon>Fungi</taxon>
        <taxon>Dikarya</taxon>
        <taxon>Basidiomycota</taxon>
        <taxon>Agaricomycotina</taxon>
        <taxon>Agaricomycetes</taxon>
        <taxon>Agaricomycetidae</taxon>
        <taxon>Agaricales</taxon>
        <taxon>Pluteineae</taxon>
        <taxon>Amanitaceae</taxon>
        <taxon>Amanita</taxon>
    </lineage>
</organism>
<name>A0A0C2WJD0_AMAMK</name>
<proteinExistence type="predicted"/>
<keyword evidence="2" id="KW-1185">Reference proteome</keyword>